<dbReference type="EMBL" id="CADCXV010000848">
    <property type="protein sequence ID" value="CAB0037303.1"/>
    <property type="molecule type" value="Genomic_DNA"/>
</dbReference>
<gene>
    <name evidence="1" type="ORF">TBRA_LOCUS9138</name>
</gene>
<keyword evidence="2" id="KW-1185">Reference proteome</keyword>
<accession>A0A6H5IP13</accession>
<reference evidence="1 2" key="1">
    <citation type="submission" date="2020-02" db="EMBL/GenBank/DDBJ databases">
        <authorList>
            <person name="Ferguson B K."/>
        </authorList>
    </citation>
    <scope>NUCLEOTIDE SEQUENCE [LARGE SCALE GENOMIC DNA]</scope>
</reference>
<name>A0A6H5IP13_9HYME</name>
<protein>
    <submittedName>
        <fullName evidence="1">Uncharacterized protein</fullName>
    </submittedName>
</protein>
<dbReference type="Proteomes" id="UP000479190">
    <property type="component" value="Unassembled WGS sequence"/>
</dbReference>
<evidence type="ECO:0000313" key="2">
    <source>
        <dbReference type="Proteomes" id="UP000479190"/>
    </source>
</evidence>
<sequence length="69" mass="8119">MGTLRKQGKYCRRNTRVLAYPYSRFSVKSNGKTNTCMQKNRAPENRLYDYTFNLTVITGHKDLMLNILK</sequence>
<proteinExistence type="predicted"/>
<feature type="non-terminal residue" evidence="1">
    <location>
        <position position="69"/>
    </location>
</feature>
<evidence type="ECO:0000313" key="1">
    <source>
        <dbReference type="EMBL" id="CAB0037303.1"/>
    </source>
</evidence>
<organism evidence="1 2">
    <name type="scientific">Trichogramma brassicae</name>
    <dbReference type="NCBI Taxonomy" id="86971"/>
    <lineage>
        <taxon>Eukaryota</taxon>
        <taxon>Metazoa</taxon>
        <taxon>Ecdysozoa</taxon>
        <taxon>Arthropoda</taxon>
        <taxon>Hexapoda</taxon>
        <taxon>Insecta</taxon>
        <taxon>Pterygota</taxon>
        <taxon>Neoptera</taxon>
        <taxon>Endopterygota</taxon>
        <taxon>Hymenoptera</taxon>
        <taxon>Apocrita</taxon>
        <taxon>Proctotrupomorpha</taxon>
        <taxon>Chalcidoidea</taxon>
        <taxon>Trichogrammatidae</taxon>
        <taxon>Trichogramma</taxon>
    </lineage>
</organism>
<dbReference type="AlphaFoldDB" id="A0A6H5IP13"/>